<evidence type="ECO:0000313" key="2">
    <source>
        <dbReference type="Proteomes" id="UP001269271"/>
    </source>
</evidence>
<name>A0ABU3IJR0_STAHA</name>
<reference evidence="1 2" key="1">
    <citation type="submission" date="2023-08" db="EMBL/GenBank/DDBJ databases">
        <title>Genomic surveillance of Staphylococcus haemolyticus neonatal outbreak in southern France.</title>
        <authorList>
            <person name="Magnan C."/>
            <person name="Morsli M."/>
            <person name="Thiery B."/>
            <person name="Salipante F."/>
            <person name="Attar J."/>
            <person name="Massimo D.M."/>
            <person name="Ory J."/>
            <person name="Pantel A."/>
            <person name="Lavigne J.-P."/>
        </authorList>
    </citation>
    <scope>NUCLEOTIDE SEQUENCE [LARGE SCALE GENOMIC DNA]</scope>
    <source>
        <strain evidence="1 2">NSH026</strain>
    </source>
</reference>
<dbReference type="EMBL" id="JAVSOO010000059">
    <property type="protein sequence ID" value="MDT4287805.1"/>
    <property type="molecule type" value="Genomic_DNA"/>
</dbReference>
<dbReference type="RefSeq" id="WP_104408284.1">
    <property type="nucleotide sequence ID" value="NZ_JAVSNO010000019.1"/>
</dbReference>
<sequence>MAKIKRKVEMTLPELIEWAWENEVSDKAFYSNLDGGSVYFDENQTLSIEHEIAINETFTVEVEEEISEETQIYRLLELRDSFKFKDGGWKDLNILKSYMYGNHSISEVKNEHSVAIYSLNDDMTMTLIWRDGKLVD</sequence>
<dbReference type="Proteomes" id="UP001269271">
    <property type="component" value="Unassembled WGS sequence"/>
</dbReference>
<organism evidence="1 2">
    <name type="scientific">Staphylococcus haemolyticus</name>
    <dbReference type="NCBI Taxonomy" id="1283"/>
    <lineage>
        <taxon>Bacteria</taxon>
        <taxon>Bacillati</taxon>
        <taxon>Bacillota</taxon>
        <taxon>Bacilli</taxon>
        <taxon>Bacillales</taxon>
        <taxon>Staphylococcaceae</taxon>
        <taxon>Staphylococcus</taxon>
    </lineage>
</organism>
<protein>
    <recommendedName>
        <fullName evidence="3">Phage PVL protein</fullName>
    </recommendedName>
</protein>
<proteinExistence type="predicted"/>
<gene>
    <name evidence="1" type="ORF">RO950_12620</name>
</gene>
<comment type="caution">
    <text evidence="1">The sequence shown here is derived from an EMBL/GenBank/DDBJ whole genome shotgun (WGS) entry which is preliminary data.</text>
</comment>
<evidence type="ECO:0000313" key="1">
    <source>
        <dbReference type="EMBL" id="MDT4287805.1"/>
    </source>
</evidence>
<keyword evidence="2" id="KW-1185">Reference proteome</keyword>
<evidence type="ECO:0008006" key="3">
    <source>
        <dbReference type="Google" id="ProtNLM"/>
    </source>
</evidence>
<accession>A0ABU3IJR0</accession>